<evidence type="ECO:0000313" key="2">
    <source>
        <dbReference type="EMBL" id="KAK7967593.1"/>
    </source>
</evidence>
<reference evidence="2 3" key="1">
    <citation type="submission" date="2023-01" db="EMBL/GenBank/DDBJ databases">
        <title>Analysis of 21 Apiospora genomes using comparative genomics revels a genus with tremendous synthesis potential of carbohydrate active enzymes and secondary metabolites.</title>
        <authorList>
            <person name="Sorensen T."/>
        </authorList>
    </citation>
    <scope>NUCLEOTIDE SEQUENCE [LARGE SCALE GENOMIC DNA]</scope>
    <source>
        <strain evidence="2 3">CBS 24483</strain>
    </source>
</reference>
<feature type="region of interest" description="Disordered" evidence="1">
    <location>
        <begin position="136"/>
        <end position="225"/>
    </location>
</feature>
<proteinExistence type="predicted"/>
<keyword evidence="3" id="KW-1185">Reference proteome</keyword>
<dbReference type="RefSeq" id="XP_066706985.1">
    <property type="nucleotide sequence ID" value="XM_066838092.1"/>
</dbReference>
<protein>
    <submittedName>
        <fullName evidence="2">Uncharacterized protein</fullName>
    </submittedName>
</protein>
<feature type="compositionally biased region" description="Polar residues" evidence="1">
    <location>
        <begin position="142"/>
        <end position="152"/>
    </location>
</feature>
<dbReference type="Proteomes" id="UP001391051">
    <property type="component" value="Unassembled WGS sequence"/>
</dbReference>
<accession>A0ABR1QYT7</accession>
<feature type="compositionally biased region" description="Low complexity" evidence="1">
    <location>
        <begin position="153"/>
        <end position="165"/>
    </location>
</feature>
<name>A0ABR1QYT7_9PEZI</name>
<dbReference type="EMBL" id="JAQQWE010000001">
    <property type="protein sequence ID" value="KAK7967593.1"/>
    <property type="molecule type" value="Genomic_DNA"/>
</dbReference>
<feature type="compositionally biased region" description="Polar residues" evidence="1">
    <location>
        <begin position="193"/>
        <end position="213"/>
    </location>
</feature>
<sequence>MPRPSLHLTLPTAIARRQHVLNEATRFFLTLGATSEQIQERLPLYVTAAEDHILQWASSAPDTDKLGRLARGGCLSSEYVTWLVDRALWSMIFSQSHFTEEQYMEAFMNVAPEPEESECPFDEWLPLALKVMTEENAEDASRNANVKTEVQVASSSRPVGAAPAPSSAPVPEPAPEPAPAPAPAPAPTPAPMNVTSPPSGKQAVVQETASDTMSPDDPGSRILDIVDHPAKLICRADDE</sequence>
<gene>
    <name evidence="2" type="ORF">PG986_001870</name>
</gene>
<evidence type="ECO:0000313" key="3">
    <source>
        <dbReference type="Proteomes" id="UP001391051"/>
    </source>
</evidence>
<comment type="caution">
    <text evidence="2">The sequence shown here is derived from an EMBL/GenBank/DDBJ whole genome shotgun (WGS) entry which is preliminary data.</text>
</comment>
<feature type="compositionally biased region" description="Pro residues" evidence="1">
    <location>
        <begin position="166"/>
        <end position="190"/>
    </location>
</feature>
<organism evidence="2 3">
    <name type="scientific">Apiospora aurea</name>
    <dbReference type="NCBI Taxonomy" id="335848"/>
    <lineage>
        <taxon>Eukaryota</taxon>
        <taxon>Fungi</taxon>
        <taxon>Dikarya</taxon>
        <taxon>Ascomycota</taxon>
        <taxon>Pezizomycotina</taxon>
        <taxon>Sordariomycetes</taxon>
        <taxon>Xylariomycetidae</taxon>
        <taxon>Amphisphaeriales</taxon>
        <taxon>Apiosporaceae</taxon>
        <taxon>Apiospora</taxon>
    </lineage>
</organism>
<dbReference type="GeneID" id="92071154"/>
<evidence type="ECO:0000256" key="1">
    <source>
        <dbReference type="SAM" id="MobiDB-lite"/>
    </source>
</evidence>